<dbReference type="Gene3D" id="2.60.120.380">
    <property type="match status" value="2"/>
</dbReference>
<dbReference type="OrthoDB" id="237792at2"/>
<dbReference type="AlphaFoldDB" id="A0A1I3K9L4"/>
<evidence type="ECO:0000313" key="4">
    <source>
        <dbReference type="Proteomes" id="UP000199518"/>
    </source>
</evidence>
<feature type="region of interest" description="Disordered" evidence="2">
    <location>
        <begin position="244"/>
        <end position="280"/>
    </location>
</feature>
<evidence type="ECO:0000256" key="1">
    <source>
        <dbReference type="SAM" id="Coils"/>
    </source>
</evidence>
<gene>
    <name evidence="3" type="ORF">SAMN05421753_111158</name>
</gene>
<sequence>MSSRRIATGLLAVLALLVVVSAIQAQGVCLPAPRLLTTLPMGGQAGTTFDVSITGESLDENGELLFSDARITAVPQRTPEGVAIPNKFAVTIAPDVPVGVYEARVMTRLGISSSRAFSVGALPEVTRAKSNTTLESALPLELNSVCNAATANKAVDFYTFHGTQGMRVVVECSAVGIDSKLTPVLIIADAQGRDLTVDRRGGFLDFTIPADSQYVIKVHGLTFQGGAEFFYRLAVQNIPVGEPAPRQPTTLAVNSFSRPSESTGNSSAAETEPNNRPAQAQQITLPCDVSGTFFPAGDVDTFEFAAKKGDVWWIEVVSERMGRPTNPFVLVQRVVKNADGEQLTDVAELNDIASPVKLSTNGYSYDGSPYDAGSADALGKVEIKEDGTYRLQLRDLFGGTRSDPRSVYRLIARQACPDFSIAAWALHMTLRNGDRNALSKPIALRNGGTMIFDVVALRKDGFDGEIEIGMEGLPAGVTACGFTIPAGKNSGTLLITAAEDAARSHGVAKIVGRAKINGETKTQIGRLASMAWPVRDSNQEIPNPRLLADVPVSVSGQEAAPLTIAPEENKTWLALPNDRLTIPLKLTWRGEFSGALKLKAIGNGFEKAAEIDVPLNAATVEAVLDLAALKTPPGEYTVAFYGGVVSKYRYNPDAVKAAEAAVQKADQDVAAAVTSVKLVTEAAQSASLEGKAAADAAVKQAQQQQKQAEAAKADAAKRLKAATDAAEPKDYAEIVVSEPIRILVKPADNK</sequence>
<evidence type="ECO:0000256" key="2">
    <source>
        <dbReference type="SAM" id="MobiDB-lite"/>
    </source>
</evidence>
<reference evidence="4" key="1">
    <citation type="submission" date="2016-10" db="EMBL/GenBank/DDBJ databases">
        <authorList>
            <person name="Varghese N."/>
            <person name="Submissions S."/>
        </authorList>
    </citation>
    <scope>NUCLEOTIDE SEQUENCE [LARGE SCALE GENOMIC DNA]</scope>
    <source>
        <strain evidence="4">DSM 26348</strain>
    </source>
</reference>
<feature type="compositionally biased region" description="Polar residues" evidence="2">
    <location>
        <begin position="247"/>
        <end position="280"/>
    </location>
</feature>
<dbReference type="STRING" id="1576369.SAMN05421753_111158"/>
<dbReference type="Proteomes" id="UP000199518">
    <property type="component" value="Unassembled WGS sequence"/>
</dbReference>
<protein>
    <recommendedName>
        <fullName evidence="5">Serine protease</fullName>
    </recommendedName>
</protein>
<dbReference type="EMBL" id="FOQD01000011">
    <property type="protein sequence ID" value="SFI69074.1"/>
    <property type="molecule type" value="Genomic_DNA"/>
</dbReference>
<name>A0A1I3K9L4_9PLAN</name>
<keyword evidence="1" id="KW-0175">Coiled coil</keyword>
<evidence type="ECO:0000313" key="3">
    <source>
        <dbReference type="EMBL" id="SFI69074.1"/>
    </source>
</evidence>
<evidence type="ECO:0008006" key="5">
    <source>
        <dbReference type="Google" id="ProtNLM"/>
    </source>
</evidence>
<feature type="coiled-coil region" evidence="1">
    <location>
        <begin position="691"/>
        <end position="725"/>
    </location>
</feature>
<accession>A0A1I3K9L4</accession>
<dbReference type="RefSeq" id="WP_092051717.1">
    <property type="nucleotide sequence ID" value="NZ_FOQD01000011.1"/>
</dbReference>
<organism evidence="3 4">
    <name type="scientific">Planctomicrobium piriforme</name>
    <dbReference type="NCBI Taxonomy" id="1576369"/>
    <lineage>
        <taxon>Bacteria</taxon>
        <taxon>Pseudomonadati</taxon>
        <taxon>Planctomycetota</taxon>
        <taxon>Planctomycetia</taxon>
        <taxon>Planctomycetales</taxon>
        <taxon>Planctomycetaceae</taxon>
        <taxon>Planctomicrobium</taxon>
    </lineage>
</organism>
<proteinExistence type="predicted"/>
<keyword evidence="4" id="KW-1185">Reference proteome</keyword>